<dbReference type="AlphaFoldDB" id="X1TJ02"/>
<dbReference type="InterPro" id="IPR016041">
    <property type="entry name" value="Ac-CoA_synth_d_su_TIM-brl"/>
</dbReference>
<sequence length="155" mass="17124">MNFEIPKETNPGKIVEVTIGATAEQGGTRSHTITIGGSTALPFHFFEGEHPHRPVIGMEVFDKVPAKYPASLMDYYRDVIDKPGEMAKKCVEEYEAELISVRLEGTHPEKGDKSADEAAELVKQVLKSVSVPIIITGHSHFEKTNEVMKKVCEVT</sequence>
<evidence type="ECO:0000259" key="1">
    <source>
        <dbReference type="Pfam" id="PF03599"/>
    </source>
</evidence>
<dbReference type="EMBL" id="BARW01005494">
    <property type="protein sequence ID" value="GAI79989.1"/>
    <property type="molecule type" value="Genomic_DNA"/>
</dbReference>
<reference evidence="2" key="1">
    <citation type="journal article" date="2014" name="Front. Microbiol.">
        <title>High frequency of phylogenetically diverse reductive dehalogenase-homologous genes in deep subseafloor sedimentary metagenomes.</title>
        <authorList>
            <person name="Kawai M."/>
            <person name="Futagami T."/>
            <person name="Toyoda A."/>
            <person name="Takaki Y."/>
            <person name="Nishi S."/>
            <person name="Hori S."/>
            <person name="Arai W."/>
            <person name="Tsubouchi T."/>
            <person name="Morono Y."/>
            <person name="Uchiyama I."/>
            <person name="Ito T."/>
            <person name="Fujiyama A."/>
            <person name="Inagaki F."/>
            <person name="Takami H."/>
        </authorList>
    </citation>
    <scope>NUCLEOTIDE SEQUENCE</scope>
    <source>
        <strain evidence="2">Expedition CK06-06</strain>
    </source>
</reference>
<proteinExistence type="predicted"/>
<feature type="domain" description="CO dehydrogenase/acetyl-CoA synthase delta subunit TIM barrel" evidence="1">
    <location>
        <begin position="16"/>
        <end position="154"/>
    </location>
</feature>
<dbReference type="Pfam" id="PF03599">
    <property type="entry name" value="CdhD"/>
    <property type="match status" value="1"/>
</dbReference>
<feature type="non-terminal residue" evidence="2">
    <location>
        <position position="155"/>
    </location>
</feature>
<evidence type="ECO:0000313" key="2">
    <source>
        <dbReference type="EMBL" id="GAI79989.1"/>
    </source>
</evidence>
<comment type="caution">
    <text evidence="2">The sequence shown here is derived from an EMBL/GenBank/DDBJ whole genome shotgun (WGS) entry which is preliminary data.</text>
</comment>
<name>X1TJ02_9ZZZZ</name>
<dbReference type="InterPro" id="IPR011005">
    <property type="entry name" value="Dihydropteroate_synth-like_sf"/>
</dbReference>
<organism evidence="2">
    <name type="scientific">marine sediment metagenome</name>
    <dbReference type="NCBI Taxonomy" id="412755"/>
    <lineage>
        <taxon>unclassified sequences</taxon>
        <taxon>metagenomes</taxon>
        <taxon>ecological metagenomes</taxon>
    </lineage>
</organism>
<protein>
    <recommendedName>
        <fullName evidence="1">CO dehydrogenase/acetyl-CoA synthase delta subunit TIM barrel domain-containing protein</fullName>
    </recommendedName>
</protein>
<dbReference type="Gene3D" id="3.20.20.20">
    <property type="entry name" value="Dihydropteroate synthase-like"/>
    <property type="match status" value="1"/>
</dbReference>
<accession>X1TJ02</accession>
<gene>
    <name evidence="2" type="ORF">S12H4_11927</name>
</gene>